<evidence type="ECO:0000259" key="5">
    <source>
        <dbReference type="PROSITE" id="PS50893"/>
    </source>
</evidence>
<keyword evidence="4 6" id="KW-0067">ATP-binding</keyword>
<dbReference type="InterPro" id="IPR027417">
    <property type="entry name" value="P-loop_NTPase"/>
</dbReference>
<dbReference type="Gene3D" id="3.40.50.300">
    <property type="entry name" value="P-loop containing nucleotide triphosphate hydrolases"/>
    <property type="match status" value="1"/>
</dbReference>
<dbReference type="RefSeq" id="WP_128214137.1">
    <property type="nucleotide sequence ID" value="NZ_CP025746.1"/>
</dbReference>
<protein>
    <submittedName>
        <fullName evidence="6">Bacitracin ABC transporter ATP-binding protein</fullName>
    </submittedName>
</protein>
<dbReference type="PROSITE" id="PS50893">
    <property type="entry name" value="ABC_TRANSPORTER_2"/>
    <property type="match status" value="1"/>
</dbReference>
<reference evidence="6 7" key="1">
    <citation type="submission" date="2018-01" db="EMBL/GenBank/DDBJ databases">
        <title>Genome Sequencing and Assembly of Anaerobacter polyendosporus strain CT4.</title>
        <authorList>
            <person name="Tachaapaikoon C."/>
            <person name="Sutheeworapong S."/>
            <person name="Jenjaroenpun P."/>
            <person name="Wongsurawat T."/>
            <person name="Nookeaw I."/>
            <person name="Cheawchanlertfa P."/>
            <person name="Kosugi A."/>
            <person name="Cheevadhanarak S."/>
            <person name="Ratanakhanokchai K."/>
        </authorList>
    </citation>
    <scope>NUCLEOTIDE SEQUENCE [LARGE SCALE GENOMIC DNA]</scope>
    <source>
        <strain evidence="6 7">CT4</strain>
    </source>
</reference>
<keyword evidence="7" id="KW-1185">Reference proteome</keyword>
<dbReference type="OrthoDB" id="9809205at2"/>
<dbReference type="EMBL" id="CP025746">
    <property type="protein sequence ID" value="QAA33415.1"/>
    <property type="molecule type" value="Genomic_DNA"/>
</dbReference>
<dbReference type="GO" id="GO:0016887">
    <property type="term" value="F:ATP hydrolysis activity"/>
    <property type="evidence" value="ECO:0007669"/>
    <property type="project" value="InterPro"/>
</dbReference>
<accession>A0A410DWF6</accession>
<dbReference type="InterPro" id="IPR003593">
    <property type="entry name" value="AAA+_ATPase"/>
</dbReference>
<dbReference type="AlphaFoldDB" id="A0A410DWF6"/>
<dbReference type="Pfam" id="PF00005">
    <property type="entry name" value="ABC_tran"/>
    <property type="match status" value="1"/>
</dbReference>
<dbReference type="PANTHER" id="PTHR43335">
    <property type="entry name" value="ABC TRANSPORTER, ATP-BINDING PROTEIN"/>
    <property type="match status" value="1"/>
</dbReference>
<evidence type="ECO:0000256" key="3">
    <source>
        <dbReference type="ARBA" id="ARBA00022741"/>
    </source>
</evidence>
<dbReference type="Proteomes" id="UP000286268">
    <property type="component" value="Chromosome"/>
</dbReference>
<keyword evidence="2" id="KW-0813">Transport</keyword>
<evidence type="ECO:0000313" key="7">
    <source>
        <dbReference type="Proteomes" id="UP000286268"/>
    </source>
</evidence>
<dbReference type="PANTHER" id="PTHR43335:SF8">
    <property type="entry name" value="ABC TRANSPORTER, ATP-BINDING PROTEIN"/>
    <property type="match status" value="1"/>
</dbReference>
<proteinExistence type="inferred from homology"/>
<gene>
    <name evidence="6" type="ORF">C1I91_18170</name>
</gene>
<dbReference type="GO" id="GO:0005524">
    <property type="term" value="F:ATP binding"/>
    <property type="evidence" value="ECO:0007669"/>
    <property type="project" value="UniProtKB-KW"/>
</dbReference>
<evidence type="ECO:0000256" key="2">
    <source>
        <dbReference type="ARBA" id="ARBA00022448"/>
    </source>
</evidence>
<name>A0A410DWF6_9CLOT</name>
<dbReference type="InterPro" id="IPR003439">
    <property type="entry name" value="ABC_transporter-like_ATP-bd"/>
</dbReference>
<dbReference type="KEGG" id="cmah:C1I91_18170"/>
<evidence type="ECO:0000256" key="4">
    <source>
        <dbReference type="ARBA" id="ARBA00022840"/>
    </source>
</evidence>
<evidence type="ECO:0000313" key="6">
    <source>
        <dbReference type="EMBL" id="QAA33415.1"/>
    </source>
</evidence>
<organism evidence="6 7">
    <name type="scientific">Clostridium manihotivorum</name>
    <dbReference type="NCBI Taxonomy" id="2320868"/>
    <lineage>
        <taxon>Bacteria</taxon>
        <taxon>Bacillati</taxon>
        <taxon>Bacillota</taxon>
        <taxon>Clostridia</taxon>
        <taxon>Eubacteriales</taxon>
        <taxon>Clostridiaceae</taxon>
        <taxon>Clostridium</taxon>
    </lineage>
</organism>
<keyword evidence="3" id="KW-0547">Nucleotide-binding</keyword>
<dbReference type="SMART" id="SM00382">
    <property type="entry name" value="AAA"/>
    <property type="match status" value="1"/>
</dbReference>
<feature type="domain" description="ABC transporter" evidence="5">
    <location>
        <begin position="6"/>
        <end position="234"/>
    </location>
</feature>
<comment type="similarity">
    <text evidence="1">Belongs to the ABC transporter superfamily.</text>
</comment>
<evidence type="ECO:0000256" key="1">
    <source>
        <dbReference type="ARBA" id="ARBA00005417"/>
    </source>
</evidence>
<dbReference type="SUPFAM" id="SSF52540">
    <property type="entry name" value="P-loop containing nucleoside triphosphate hydrolases"/>
    <property type="match status" value="1"/>
</dbReference>
<sequence length="307" mass="34678">MNEIILRLNHVTKSYKNIKVLNDISMTIKRGQIYGLIGLNGAGKTTLLKLITGISMKDGGELELFGKSEKTEIERERRKLGVIIEKPALYENKSIYENMHINRMQKGIPGEGAIDKILNTLDLTELKDKKVKTLSIGGKQRVAIAMALLGDPEFLILDEPINGLDPMKVIEIRELFKKLNREYGTTILISSHILGELYQLANYYGILYKGRLVEQLTIEELNEKCKRLVHIKVDNSAKASVVLNKALNTSNYDILPDNIINLYDYVDDTGRVNETLVKSGIIVEQIMPKSEDLESYFAKVIGREENV</sequence>